<feature type="domain" description="BLOC-1-related complex subunit 6 C-terminal helix" evidence="1">
    <location>
        <begin position="20"/>
        <end position="119"/>
    </location>
</feature>
<dbReference type="PANTHER" id="PTHR13440">
    <property type="entry name" value="BLOC-1 RELATED COMPLEX SUBUNIT 6"/>
    <property type="match status" value="1"/>
</dbReference>
<dbReference type="InterPro" id="IPR046465">
    <property type="entry name" value="BORCS6_C"/>
</dbReference>
<name>A0ABQ8EZ46_9FUNG</name>
<reference evidence="2 3" key="1">
    <citation type="submission" date="2021-02" db="EMBL/GenBank/DDBJ databases">
        <title>Variation within the Batrachochytrium salamandrivorans European outbreak.</title>
        <authorList>
            <person name="Kelly M."/>
            <person name="Pasmans F."/>
            <person name="Shea T.P."/>
            <person name="Munoz J.F."/>
            <person name="Carranza S."/>
            <person name="Cuomo C.A."/>
            <person name="Martel A."/>
        </authorList>
    </citation>
    <scope>NUCLEOTIDE SEQUENCE [LARGE SCALE GENOMIC DNA]</scope>
    <source>
        <strain evidence="2 3">AMFP18/2</strain>
    </source>
</reference>
<sequence>MSLSTVGLSTPLLRDSVFSVPLDPALLEDIELQAEVIGTDLAQLLQNLQGRLKEISGYTLQSVELHKAAINNLCDAVDENMNKTSQFVQVVDDISQDMIAVQRLSRQISDIRMSLDWLEGVVSASIPATPGTSGNILTDAFASVRIAARGNSRSSRTSKE</sequence>
<evidence type="ECO:0000313" key="3">
    <source>
        <dbReference type="Proteomes" id="UP001648503"/>
    </source>
</evidence>
<dbReference type="Pfam" id="PF10157">
    <property type="entry name" value="BORCS6"/>
    <property type="match status" value="1"/>
</dbReference>
<organism evidence="2 3">
    <name type="scientific">Batrachochytrium salamandrivorans</name>
    <dbReference type="NCBI Taxonomy" id="1357716"/>
    <lineage>
        <taxon>Eukaryota</taxon>
        <taxon>Fungi</taxon>
        <taxon>Fungi incertae sedis</taxon>
        <taxon>Chytridiomycota</taxon>
        <taxon>Chytridiomycota incertae sedis</taxon>
        <taxon>Chytridiomycetes</taxon>
        <taxon>Rhizophydiales</taxon>
        <taxon>Rhizophydiales incertae sedis</taxon>
        <taxon>Batrachochytrium</taxon>
    </lineage>
</organism>
<proteinExistence type="predicted"/>
<comment type="caution">
    <text evidence="2">The sequence shown here is derived from an EMBL/GenBank/DDBJ whole genome shotgun (WGS) entry which is preliminary data.</text>
</comment>
<gene>
    <name evidence="2" type="ORF">BASA50_011200</name>
</gene>
<dbReference type="InterPro" id="IPR019314">
    <property type="entry name" value="BORCS6"/>
</dbReference>
<dbReference type="PANTHER" id="PTHR13440:SF7">
    <property type="entry name" value="BLOC-1 RELATED COMPLEX SUBUNIT 6"/>
    <property type="match status" value="1"/>
</dbReference>
<evidence type="ECO:0000259" key="1">
    <source>
        <dbReference type="Pfam" id="PF10157"/>
    </source>
</evidence>
<dbReference type="EMBL" id="JAFCIX010000555">
    <property type="protein sequence ID" value="KAH6587595.1"/>
    <property type="molecule type" value="Genomic_DNA"/>
</dbReference>
<keyword evidence="3" id="KW-1185">Reference proteome</keyword>
<protein>
    <recommendedName>
        <fullName evidence="1">BLOC-1-related complex subunit 6 C-terminal helix domain-containing protein</fullName>
    </recommendedName>
</protein>
<dbReference type="Proteomes" id="UP001648503">
    <property type="component" value="Unassembled WGS sequence"/>
</dbReference>
<evidence type="ECO:0000313" key="2">
    <source>
        <dbReference type="EMBL" id="KAH6587595.1"/>
    </source>
</evidence>
<accession>A0ABQ8EZ46</accession>